<keyword evidence="5" id="KW-0175">Coiled coil</keyword>
<keyword evidence="3" id="KW-0862">Zinc</keyword>
<evidence type="ECO:0000256" key="3">
    <source>
        <dbReference type="ARBA" id="ARBA00022833"/>
    </source>
</evidence>
<evidence type="ECO:0000256" key="4">
    <source>
        <dbReference type="PROSITE-ProRule" id="PRU01343"/>
    </source>
</evidence>
<evidence type="ECO:0000313" key="7">
    <source>
        <dbReference type="EnsemblPlants" id="AUR62001188-RA:cds"/>
    </source>
</evidence>
<dbReference type="AlphaFoldDB" id="A0A803KQ82"/>
<reference evidence="7" key="2">
    <citation type="submission" date="2021-03" db="UniProtKB">
        <authorList>
            <consortium name="EnsemblPlants"/>
        </authorList>
    </citation>
    <scope>IDENTIFICATION</scope>
</reference>
<feature type="coiled-coil region" evidence="5">
    <location>
        <begin position="84"/>
        <end position="118"/>
    </location>
</feature>
<evidence type="ECO:0000256" key="2">
    <source>
        <dbReference type="ARBA" id="ARBA00022771"/>
    </source>
</evidence>
<keyword evidence="8" id="KW-1185">Reference proteome</keyword>
<accession>A0A803KQ82</accession>
<evidence type="ECO:0000313" key="8">
    <source>
        <dbReference type="Proteomes" id="UP000596660"/>
    </source>
</evidence>
<evidence type="ECO:0000256" key="1">
    <source>
        <dbReference type="ARBA" id="ARBA00022723"/>
    </source>
</evidence>
<dbReference type="PANTHER" id="PTHR33248">
    <property type="entry name" value="ZINC ION-BINDING PROTEIN"/>
    <property type="match status" value="1"/>
</dbReference>
<evidence type="ECO:0000256" key="5">
    <source>
        <dbReference type="SAM" id="Coils"/>
    </source>
</evidence>
<dbReference type="Pfam" id="PF06839">
    <property type="entry name" value="Zn_ribbon_GRF"/>
    <property type="match status" value="1"/>
</dbReference>
<dbReference type="GO" id="GO:0008270">
    <property type="term" value="F:zinc ion binding"/>
    <property type="evidence" value="ECO:0007669"/>
    <property type="project" value="UniProtKB-KW"/>
</dbReference>
<feature type="domain" description="GRF-type" evidence="6">
    <location>
        <begin position="25"/>
        <end position="66"/>
    </location>
</feature>
<keyword evidence="1" id="KW-0479">Metal-binding</keyword>
<reference evidence="7" key="1">
    <citation type="journal article" date="2017" name="Nature">
        <title>The genome of Chenopodium quinoa.</title>
        <authorList>
            <person name="Jarvis D.E."/>
            <person name="Ho Y.S."/>
            <person name="Lightfoot D.J."/>
            <person name="Schmoeckel S.M."/>
            <person name="Li B."/>
            <person name="Borm T.J.A."/>
            <person name="Ohyanagi H."/>
            <person name="Mineta K."/>
            <person name="Michell C.T."/>
            <person name="Saber N."/>
            <person name="Kharbatia N.M."/>
            <person name="Rupper R.R."/>
            <person name="Sharp A.R."/>
            <person name="Dally N."/>
            <person name="Boughton B.A."/>
            <person name="Woo Y.H."/>
            <person name="Gao G."/>
            <person name="Schijlen E.G.W.M."/>
            <person name="Guo X."/>
            <person name="Momin A.A."/>
            <person name="Negrao S."/>
            <person name="Al-Babili S."/>
            <person name="Gehring C."/>
            <person name="Roessner U."/>
            <person name="Jung C."/>
            <person name="Murphy K."/>
            <person name="Arold S.T."/>
            <person name="Gojobori T."/>
            <person name="van der Linden C.G."/>
            <person name="van Loo E.N."/>
            <person name="Jellen E.N."/>
            <person name="Maughan P.J."/>
            <person name="Tester M."/>
        </authorList>
    </citation>
    <scope>NUCLEOTIDE SEQUENCE [LARGE SCALE GENOMIC DNA]</scope>
    <source>
        <strain evidence="7">cv. PI 614886</strain>
    </source>
</reference>
<protein>
    <recommendedName>
        <fullName evidence="6">GRF-type domain-containing protein</fullName>
    </recommendedName>
</protein>
<evidence type="ECO:0000259" key="6">
    <source>
        <dbReference type="PROSITE" id="PS51999"/>
    </source>
</evidence>
<keyword evidence="2 4" id="KW-0863">Zinc-finger</keyword>
<dbReference type="Proteomes" id="UP000596660">
    <property type="component" value="Unplaced"/>
</dbReference>
<dbReference type="EnsemblPlants" id="AUR62001188-RA">
    <property type="protein sequence ID" value="AUR62001188-RA:cds"/>
    <property type="gene ID" value="AUR62001188"/>
</dbReference>
<name>A0A803KQ82_CHEQI</name>
<dbReference type="Gramene" id="AUR62001188-RA">
    <property type="protein sequence ID" value="AUR62001188-RA:cds"/>
    <property type="gene ID" value="AUR62001188"/>
</dbReference>
<dbReference type="InterPro" id="IPR010666">
    <property type="entry name" value="Znf_GRF"/>
</dbReference>
<sequence>MERGKHQRSASSSSSKNGVVAKIRCNCGREVVVRTVKNDPNLGKKFHSCPLWPDTDCKFFKWVDGGDEIADDLCFQLFKKDTTIAKLELEKSLIEEKVKKIQLKKDKLEEEFKKLSAEVT</sequence>
<proteinExistence type="predicted"/>
<dbReference type="PROSITE" id="PS51999">
    <property type="entry name" value="ZF_GRF"/>
    <property type="match status" value="1"/>
</dbReference>
<organism evidence="7 8">
    <name type="scientific">Chenopodium quinoa</name>
    <name type="common">Quinoa</name>
    <dbReference type="NCBI Taxonomy" id="63459"/>
    <lineage>
        <taxon>Eukaryota</taxon>
        <taxon>Viridiplantae</taxon>
        <taxon>Streptophyta</taxon>
        <taxon>Embryophyta</taxon>
        <taxon>Tracheophyta</taxon>
        <taxon>Spermatophyta</taxon>
        <taxon>Magnoliopsida</taxon>
        <taxon>eudicotyledons</taxon>
        <taxon>Gunneridae</taxon>
        <taxon>Pentapetalae</taxon>
        <taxon>Caryophyllales</taxon>
        <taxon>Chenopodiaceae</taxon>
        <taxon>Chenopodioideae</taxon>
        <taxon>Atripliceae</taxon>
        <taxon>Chenopodium</taxon>
    </lineage>
</organism>